<comment type="caution">
    <text evidence="1">The sequence shown here is derived from an EMBL/GenBank/DDBJ whole genome shotgun (WGS) entry which is preliminary data.</text>
</comment>
<proteinExistence type="predicted"/>
<dbReference type="InterPro" id="IPR036691">
    <property type="entry name" value="Endo/exonu/phosph_ase_sf"/>
</dbReference>
<protein>
    <recommendedName>
        <fullName evidence="3">Reverse transcriptase domain-containing protein</fullName>
    </recommendedName>
</protein>
<dbReference type="SUPFAM" id="SSF56219">
    <property type="entry name" value="DNase I-like"/>
    <property type="match status" value="1"/>
</dbReference>
<dbReference type="EMBL" id="BAABME010002476">
    <property type="protein sequence ID" value="GAA0154813.1"/>
    <property type="molecule type" value="Genomic_DNA"/>
</dbReference>
<name>A0AAV3PUT7_LITER</name>
<gene>
    <name evidence="1" type="ORF">LIER_12686</name>
</gene>
<dbReference type="AlphaFoldDB" id="A0AAV3PUT7"/>
<evidence type="ECO:0000313" key="1">
    <source>
        <dbReference type="EMBL" id="GAA0154813.1"/>
    </source>
</evidence>
<dbReference type="PANTHER" id="PTHR33710">
    <property type="entry name" value="BNAC02G09200D PROTEIN"/>
    <property type="match status" value="1"/>
</dbReference>
<dbReference type="PANTHER" id="PTHR33710:SF79">
    <property type="entry name" value="OS06G0205337 PROTEIN"/>
    <property type="match status" value="1"/>
</dbReference>
<dbReference type="Proteomes" id="UP001454036">
    <property type="component" value="Unassembled WGS sequence"/>
</dbReference>
<accession>A0AAV3PUT7</accession>
<evidence type="ECO:0008006" key="3">
    <source>
        <dbReference type="Google" id="ProtNLM"/>
    </source>
</evidence>
<organism evidence="1 2">
    <name type="scientific">Lithospermum erythrorhizon</name>
    <name type="common">Purple gromwell</name>
    <name type="synonym">Lithospermum officinale var. erythrorhizon</name>
    <dbReference type="NCBI Taxonomy" id="34254"/>
    <lineage>
        <taxon>Eukaryota</taxon>
        <taxon>Viridiplantae</taxon>
        <taxon>Streptophyta</taxon>
        <taxon>Embryophyta</taxon>
        <taxon>Tracheophyta</taxon>
        <taxon>Spermatophyta</taxon>
        <taxon>Magnoliopsida</taxon>
        <taxon>eudicotyledons</taxon>
        <taxon>Gunneridae</taxon>
        <taxon>Pentapetalae</taxon>
        <taxon>asterids</taxon>
        <taxon>lamiids</taxon>
        <taxon>Boraginales</taxon>
        <taxon>Boraginaceae</taxon>
        <taxon>Boraginoideae</taxon>
        <taxon>Lithospermeae</taxon>
        <taxon>Lithospermum</taxon>
    </lineage>
</organism>
<reference evidence="1 2" key="1">
    <citation type="submission" date="2024-01" db="EMBL/GenBank/DDBJ databases">
        <title>The complete chloroplast genome sequence of Lithospermum erythrorhizon: insights into the phylogenetic relationship among Boraginaceae species and the maternal lineages of purple gromwells.</title>
        <authorList>
            <person name="Okada T."/>
            <person name="Watanabe K."/>
        </authorList>
    </citation>
    <scope>NUCLEOTIDE SEQUENCE [LARGE SCALE GENOMIC DNA]</scope>
</reference>
<keyword evidence="2" id="KW-1185">Reference proteome</keyword>
<evidence type="ECO:0000313" key="2">
    <source>
        <dbReference type="Proteomes" id="UP001454036"/>
    </source>
</evidence>
<sequence>MVDPIESKGCKPQKGLKDFTNCIDDCHLEDAGYIGSIFTWTNGSKFKRLDRVLSNHGCVERFSNVTVRHLAKSGSDHSPFLVECRGFSQAPRSSFRFQNMWLMHQEFMQVVADDWKKPMFGEPIYTLWQKLKRLKTTLKHWNKETFGNVFTLVEQEEDEVLRHEHIFEKSNSPADRGALHKAQATHLRYLAMEDEYWGQLSGLRWIKDGDKSTKVFHSFVKRKRKNNYIAGTMLEGEWITEQEAMADSVINFYKELFQEDPTSPIDDQLVECIPRLAVNFFLKGHKLPQGITSTVICLIPKFKGAKTWKEFRPINLCTFVNKIVTKLLNNRLATLLPALISDYQSGFVKGRIIPDNILLAQEMTHYIDKVKGVAMSC</sequence>
<dbReference type="Gene3D" id="3.60.10.10">
    <property type="entry name" value="Endonuclease/exonuclease/phosphatase"/>
    <property type="match status" value="1"/>
</dbReference>